<evidence type="ECO:0008006" key="3">
    <source>
        <dbReference type="Google" id="ProtNLM"/>
    </source>
</evidence>
<dbReference type="EMBL" id="SJTH01000066">
    <property type="protein sequence ID" value="TCJ01369.1"/>
    <property type="molecule type" value="Genomic_DNA"/>
</dbReference>
<accession>A0A4R1AT71</accession>
<dbReference type="STRING" id="1742358.GCA_001439605_02986"/>
<organism evidence="1 2">
    <name type="scientific">Cytobacillus praedii</name>
    <dbReference type="NCBI Taxonomy" id="1742358"/>
    <lineage>
        <taxon>Bacteria</taxon>
        <taxon>Bacillati</taxon>
        <taxon>Bacillota</taxon>
        <taxon>Bacilli</taxon>
        <taxon>Bacillales</taxon>
        <taxon>Bacillaceae</taxon>
        <taxon>Cytobacillus</taxon>
    </lineage>
</organism>
<dbReference type="OrthoDB" id="1675022at2"/>
<keyword evidence="2" id="KW-1185">Reference proteome</keyword>
<protein>
    <recommendedName>
        <fullName evidence="3">SEC-C domain-containing protein</fullName>
    </recommendedName>
</protein>
<sequence>MCNDFGIQSIIKIKPTVDISQLKKALKVKMKDRLYDPCPCGKSGKYKFCCYKKEVNFQLK</sequence>
<evidence type="ECO:0000313" key="1">
    <source>
        <dbReference type="EMBL" id="TCJ01369.1"/>
    </source>
</evidence>
<proteinExistence type="predicted"/>
<evidence type="ECO:0000313" key="2">
    <source>
        <dbReference type="Proteomes" id="UP000293846"/>
    </source>
</evidence>
<dbReference type="Proteomes" id="UP000293846">
    <property type="component" value="Unassembled WGS sequence"/>
</dbReference>
<gene>
    <name evidence="1" type="ORF">E0Y62_24385</name>
</gene>
<dbReference type="AlphaFoldDB" id="A0A4R1AT71"/>
<reference evidence="1 2" key="1">
    <citation type="submission" date="2019-03" db="EMBL/GenBank/DDBJ databases">
        <authorList>
            <person name="Jensen L."/>
            <person name="Storgaard J."/>
            <person name="Sulaj E."/>
            <person name="Schramm A."/>
            <person name="Marshall I.P.G."/>
        </authorList>
    </citation>
    <scope>NUCLEOTIDE SEQUENCE [LARGE SCALE GENOMIC DNA]</scope>
    <source>
        <strain evidence="1 2">2017H2G3</strain>
    </source>
</reference>
<comment type="caution">
    <text evidence="1">The sequence shown here is derived from an EMBL/GenBank/DDBJ whole genome shotgun (WGS) entry which is preliminary data.</text>
</comment>
<name>A0A4R1AT71_9BACI</name>